<dbReference type="AlphaFoldDB" id="A0AAQ3NWS2"/>
<proteinExistence type="predicted"/>
<accession>A0AAQ3NWS2</accession>
<dbReference type="Proteomes" id="UP001374535">
    <property type="component" value="Chromosome 3"/>
</dbReference>
<organism evidence="1 2">
    <name type="scientific">Vigna mungo</name>
    <name type="common">Black gram</name>
    <name type="synonym">Phaseolus mungo</name>
    <dbReference type="NCBI Taxonomy" id="3915"/>
    <lineage>
        <taxon>Eukaryota</taxon>
        <taxon>Viridiplantae</taxon>
        <taxon>Streptophyta</taxon>
        <taxon>Embryophyta</taxon>
        <taxon>Tracheophyta</taxon>
        <taxon>Spermatophyta</taxon>
        <taxon>Magnoliopsida</taxon>
        <taxon>eudicotyledons</taxon>
        <taxon>Gunneridae</taxon>
        <taxon>Pentapetalae</taxon>
        <taxon>rosids</taxon>
        <taxon>fabids</taxon>
        <taxon>Fabales</taxon>
        <taxon>Fabaceae</taxon>
        <taxon>Papilionoideae</taxon>
        <taxon>50 kb inversion clade</taxon>
        <taxon>NPAAA clade</taxon>
        <taxon>indigoferoid/millettioid clade</taxon>
        <taxon>Phaseoleae</taxon>
        <taxon>Vigna</taxon>
    </lineage>
</organism>
<keyword evidence="2" id="KW-1185">Reference proteome</keyword>
<reference evidence="1 2" key="1">
    <citation type="journal article" date="2023" name="Life. Sci Alliance">
        <title>Evolutionary insights into 3D genome organization and epigenetic landscape of Vigna mungo.</title>
        <authorList>
            <person name="Junaid A."/>
            <person name="Singh B."/>
            <person name="Bhatia S."/>
        </authorList>
    </citation>
    <scope>NUCLEOTIDE SEQUENCE [LARGE SCALE GENOMIC DNA]</scope>
    <source>
        <strain evidence="1">Urdbean</strain>
    </source>
</reference>
<name>A0AAQ3NWS2_VIGMU</name>
<evidence type="ECO:0000313" key="1">
    <source>
        <dbReference type="EMBL" id="WVZ16780.1"/>
    </source>
</evidence>
<sequence>MVSNGKNIFLFSPLLLEICTLRKIVSSSSLIDPVMVMCVSFIWSLIGGSPLASGAVKLSVGVCFLGNIGLESGESSWSSAKNESNKSSFADNLSETFAKHFPTNF</sequence>
<evidence type="ECO:0000313" key="2">
    <source>
        <dbReference type="Proteomes" id="UP001374535"/>
    </source>
</evidence>
<protein>
    <submittedName>
        <fullName evidence="1">Uncharacterized protein</fullName>
    </submittedName>
</protein>
<dbReference type="EMBL" id="CP144698">
    <property type="protein sequence ID" value="WVZ16780.1"/>
    <property type="molecule type" value="Genomic_DNA"/>
</dbReference>
<gene>
    <name evidence="1" type="ORF">V8G54_009762</name>
</gene>